<feature type="domain" description="Beta-ketoacyl-[acyl-carrier-protein] synthase III N-terminal" evidence="4">
    <location>
        <begin position="112"/>
        <end position="175"/>
    </location>
</feature>
<dbReference type="EMBL" id="CP024172">
    <property type="protein sequence ID" value="AZW17113.1"/>
    <property type="molecule type" value="Genomic_DNA"/>
</dbReference>
<feature type="domain" description="Beta-ketoacyl-[acyl-carrier-protein] synthase III C-terminal" evidence="3">
    <location>
        <begin position="253"/>
        <end position="337"/>
    </location>
</feature>
<sequence length="361" mass="39122">MSIARIDHVAVRGIVSVVPGARWDNLNVPAQERRQRERLVKHVGVRWRHYCGAHGLIFSDLAQRAAEVLMQGLGWSSVDALIVVTQSPEFLIPATAVILQHRLGLSTRTMAFDINLGCSGYPYGVYTCAAMVGAQGARRVIVLVGDQAASVGAADAGRDILFGDACTATALEYDPAAAPMYFEGHSDGSGYDAIIVPHGGKRYPWRPDSAAPLTCPDGVVRSLDGVWLDGPAILNFSTARAPEAIRGLIQGIGADAASIDYFVMHQANAMINETIRKKMGGAVEKWPSSLYDYGNTSSASIPVTISARLAEQASSQRLRWIWCGFGIGLSWGTLFLETEPFYAPQPIAMTEKYDFRNDRFS</sequence>
<name>A0AAN1VG36_9BORD</name>
<dbReference type="KEGG" id="bhz:ACR54_04217"/>
<dbReference type="GO" id="GO:0004315">
    <property type="term" value="F:3-oxoacyl-[acyl-carrier-protein] synthase activity"/>
    <property type="evidence" value="ECO:0007669"/>
    <property type="project" value="InterPro"/>
</dbReference>
<keyword evidence="1" id="KW-0808">Transferase</keyword>
<evidence type="ECO:0000313" key="5">
    <source>
        <dbReference type="EMBL" id="AZW17113.1"/>
    </source>
</evidence>
<dbReference type="InterPro" id="IPR013747">
    <property type="entry name" value="ACP_syn_III_C"/>
</dbReference>
<proteinExistence type="predicted"/>
<dbReference type="SUPFAM" id="SSF53901">
    <property type="entry name" value="Thiolase-like"/>
    <property type="match status" value="1"/>
</dbReference>
<dbReference type="Pfam" id="PF08541">
    <property type="entry name" value="ACP_syn_III_C"/>
    <property type="match status" value="1"/>
</dbReference>
<evidence type="ECO:0000256" key="1">
    <source>
        <dbReference type="ARBA" id="ARBA00022679"/>
    </source>
</evidence>
<dbReference type="CDD" id="cd00830">
    <property type="entry name" value="KAS_III"/>
    <property type="match status" value="1"/>
</dbReference>
<evidence type="ECO:0000259" key="3">
    <source>
        <dbReference type="Pfam" id="PF08541"/>
    </source>
</evidence>
<dbReference type="InterPro" id="IPR016039">
    <property type="entry name" value="Thiolase-like"/>
</dbReference>
<dbReference type="Gene3D" id="3.40.47.10">
    <property type="match status" value="1"/>
</dbReference>
<dbReference type="Proteomes" id="UP000282741">
    <property type="component" value="Chromosome"/>
</dbReference>
<evidence type="ECO:0000259" key="4">
    <source>
        <dbReference type="Pfam" id="PF08545"/>
    </source>
</evidence>
<evidence type="ECO:0000256" key="2">
    <source>
        <dbReference type="ARBA" id="ARBA00023315"/>
    </source>
</evidence>
<dbReference type="Pfam" id="PF08545">
    <property type="entry name" value="ACP_syn_III"/>
    <property type="match status" value="1"/>
</dbReference>
<dbReference type="PANTHER" id="PTHR34069:SF2">
    <property type="entry name" value="BETA-KETOACYL-[ACYL-CARRIER-PROTEIN] SYNTHASE III"/>
    <property type="match status" value="1"/>
</dbReference>
<dbReference type="RefSeq" id="WP_029580057.1">
    <property type="nucleotide sequence ID" value="NZ_CP012076.1"/>
</dbReference>
<dbReference type="GeneID" id="92995653"/>
<evidence type="ECO:0000313" key="6">
    <source>
        <dbReference type="Proteomes" id="UP000282741"/>
    </source>
</evidence>
<dbReference type="AlphaFoldDB" id="A0AAN1VG36"/>
<dbReference type="PANTHER" id="PTHR34069">
    <property type="entry name" value="3-OXOACYL-[ACYL-CARRIER-PROTEIN] SYNTHASE 3"/>
    <property type="match status" value="1"/>
</dbReference>
<dbReference type="GO" id="GO:0006633">
    <property type="term" value="P:fatty acid biosynthetic process"/>
    <property type="evidence" value="ECO:0007669"/>
    <property type="project" value="InterPro"/>
</dbReference>
<dbReference type="InterPro" id="IPR013751">
    <property type="entry name" value="ACP_syn_III_N"/>
</dbReference>
<keyword evidence="2" id="KW-0012">Acyltransferase</keyword>
<organism evidence="5 6">
    <name type="scientific">Bordetella hinzii</name>
    <dbReference type="NCBI Taxonomy" id="103855"/>
    <lineage>
        <taxon>Bacteria</taxon>
        <taxon>Pseudomonadati</taxon>
        <taxon>Pseudomonadota</taxon>
        <taxon>Betaproteobacteria</taxon>
        <taxon>Burkholderiales</taxon>
        <taxon>Alcaligenaceae</taxon>
        <taxon>Bordetella</taxon>
    </lineage>
</organism>
<protein>
    <submittedName>
        <fullName evidence="5">Ketoacyl-ACP synthase III</fullName>
    </submittedName>
</protein>
<reference evidence="6" key="1">
    <citation type="submission" date="2017-10" db="EMBL/GenBank/DDBJ databases">
        <title>Whole genome sequencing of various Bordetella species.</title>
        <authorList>
            <person name="Weigand M.R."/>
            <person name="Loparev V."/>
            <person name="Peng Y."/>
            <person name="Bowden K.E."/>
            <person name="Tondella M.L."/>
            <person name="Williams M.M."/>
        </authorList>
    </citation>
    <scope>NUCLEOTIDE SEQUENCE [LARGE SCALE GENOMIC DNA]</scope>
    <source>
        <strain evidence="6">H720</strain>
    </source>
</reference>
<accession>A0AAN1VG36</accession>
<dbReference type="GO" id="GO:0044550">
    <property type="term" value="P:secondary metabolite biosynthetic process"/>
    <property type="evidence" value="ECO:0007669"/>
    <property type="project" value="TreeGrafter"/>
</dbReference>
<gene>
    <name evidence="5" type="ORF">CS347_10180</name>
</gene>